<evidence type="ECO:0000256" key="3">
    <source>
        <dbReference type="SAM" id="SignalP"/>
    </source>
</evidence>
<comment type="caution">
    <text evidence="4">The sequence shown here is derived from an EMBL/GenBank/DDBJ whole genome shotgun (WGS) entry which is preliminary data.</text>
</comment>
<evidence type="ECO:0000313" key="4">
    <source>
        <dbReference type="EMBL" id="MFC4264411.1"/>
    </source>
</evidence>
<dbReference type="InterPro" id="IPR005770">
    <property type="entry name" value="PhnD"/>
</dbReference>
<organism evidence="4 5">
    <name type="scientific">Arthrobacter cryoconiti</name>
    <dbReference type="NCBI Taxonomy" id="748907"/>
    <lineage>
        <taxon>Bacteria</taxon>
        <taxon>Bacillati</taxon>
        <taxon>Actinomycetota</taxon>
        <taxon>Actinomycetes</taxon>
        <taxon>Micrococcales</taxon>
        <taxon>Micrococcaceae</taxon>
        <taxon>Arthrobacter</taxon>
    </lineage>
</organism>
<proteinExistence type="inferred from homology"/>
<dbReference type="PANTHER" id="PTHR35841">
    <property type="entry name" value="PHOSPHONATES-BINDING PERIPLASMIC PROTEIN"/>
    <property type="match status" value="1"/>
</dbReference>
<keyword evidence="5" id="KW-1185">Reference proteome</keyword>
<name>A0ABV8QW12_9MICC</name>
<evidence type="ECO:0000256" key="1">
    <source>
        <dbReference type="ARBA" id="ARBA00007162"/>
    </source>
</evidence>
<evidence type="ECO:0000256" key="2">
    <source>
        <dbReference type="ARBA" id="ARBA00022729"/>
    </source>
</evidence>
<keyword evidence="2 3" id="KW-0732">Signal</keyword>
<dbReference type="SUPFAM" id="SSF53850">
    <property type="entry name" value="Periplasmic binding protein-like II"/>
    <property type="match status" value="1"/>
</dbReference>
<sequence length="341" mass="34796">MISTRFKLPALAALALAGSMVLSSCGVSQESADSASGGADAPAVCTGSGDTGAAAPTKLTLALVPSGDSKKLVETVKPLEAALTSRLGIPVTGVITADYQAAVEAIGANQAQIGMLPSLQMSQACDKYAAVPALQTVRKKKTSYAAQMFTNNPDKYCTDKPAPGPNGMLYCNGTASGNGPAGLDSVAKIKGATVSMLSPASPAGYIFPVAAMKKAGVSVDDVSAIKVTANDASVLAVYKGDAEVGFSYWDAREVVKSDTPDVGSKVVVFALTDEVPNDGMSISSKLSPDWQKKISDAMLDYSKTPEGIKSLTAIYQITGMQVADPASLKKTQAAARSIGLG</sequence>
<reference evidence="5" key="1">
    <citation type="journal article" date="2019" name="Int. J. Syst. Evol. Microbiol.">
        <title>The Global Catalogue of Microorganisms (GCM) 10K type strain sequencing project: providing services to taxonomists for standard genome sequencing and annotation.</title>
        <authorList>
            <consortium name="The Broad Institute Genomics Platform"/>
            <consortium name="The Broad Institute Genome Sequencing Center for Infectious Disease"/>
            <person name="Wu L."/>
            <person name="Ma J."/>
        </authorList>
    </citation>
    <scope>NUCLEOTIDE SEQUENCE [LARGE SCALE GENOMIC DNA]</scope>
    <source>
        <strain evidence="5">CGMCC 1.10698</strain>
    </source>
</reference>
<feature type="chain" id="PRO_5047028263" evidence="3">
    <location>
        <begin position="24"/>
        <end position="341"/>
    </location>
</feature>
<comment type="similarity">
    <text evidence="1">Belongs to the phosphate/phosphite/phosphonate binding protein family.</text>
</comment>
<protein>
    <submittedName>
        <fullName evidence="4">Phosphate/phosphite/phosphonate ABC transporter substrate-binding protein</fullName>
    </submittedName>
</protein>
<dbReference type="PROSITE" id="PS51257">
    <property type="entry name" value="PROKAR_LIPOPROTEIN"/>
    <property type="match status" value="1"/>
</dbReference>
<accession>A0ABV8QW12</accession>
<gene>
    <name evidence="4" type="primary">phnD</name>
    <name evidence="4" type="ORF">ACFOW9_02205</name>
</gene>
<feature type="signal peptide" evidence="3">
    <location>
        <begin position="1"/>
        <end position="23"/>
    </location>
</feature>
<evidence type="ECO:0000313" key="5">
    <source>
        <dbReference type="Proteomes" id="UP001595773"/>
    </source>
</evidence>
<dbReference type="Gene3D" id="3.40.190.10">
    <property type="entry name" value="Periplasmic binding protein-like II"/>
    <property type="match status" value="2"/>
</dbReference>
<dbReference type="NCBIfam" id="TIGR01098">
    <property type="entry name" value="3A0109s03R"/>
    <property type="match status" value="1"/>
</dbReference>
<dbReference type="Proteomes" id="UP001595773">
    <property type="component" value="Unassembled WGS sequence"/>
</dbReference>
<dbReference type="RefSeq" id="WP_230067807.1">
    <property type="nucleotide sequence ID" value="NZ_BAABLL010000001.1"/>
</dbReference>
<dbReference type="EMBL" id="JBHSCQ010000004">
    <property type="protein sequence ID" value="MFC4264411.1"/>
    <property type="molecule type" value="Genomic_DNA"/>
</dbReference>
<dbReference type="PANTHER" id="PTHR35841:SF1">
    <property type="entry name" value="PHOSPHONATES-BINDING PERIPLASMIC PROTEIN"/>
    <property type="match status" value="1"/>
</dbReference>
<dbReference type="Pfam" id="PF12974">
    <property type="entry name" value="Phosphonate-bd"/>
    <property type="match status" value="1"/>
</dbReference>